<reference key="2">
    <citation type="submission" date="2011-11" db="EMBL/GenBank/DDBJ databases">
        <authorList>
            <person name="Shin S.H."/>
            <person name="Kim S."/>
            <person name="Kim J.Y."/>
        </authorList>
    </citation>
    <scope>NUCLEOTIDE SEQUENCE</scope>
    <source>
        <strain>HPL-003</strain>
    </source>
</reference>
<dbReference type="AlphaFoldDB" id="G7VXG4"/>
<dbReference type="eggNOG" id="ENOG5032J3T">
    <property type="taxonomic scope" value="Bacteria"/>
</dbReference>
<dbReference type="RefSeq" id="WP_014280133.1">
    <property type="nucleotide sequence ID" value="NC_016641.1"/>
</dbReference>
<evidence type="ECO:0000313" key="1">
    <source>
        <dbReference type="EMBL" id="AET59406.1"/>
    </source>
</evidence>
<dbReference type="STRING" id="985665.HPL003_13265"/>
<dbReference type="HOGENOM" id="CLU_846894_0_0_9"/>
<name>G7VXG4_PAETH</name>
<evidence type="ECO:0000313" key="2">
    <source>
        <dbReference type="Proteomes" id="UP000005876"/>
    </source>
</evidence>
<gene>
    <name evidence="1" type="ordered locus">HPL003_13265</name>
</gene>
<accession>G7VXG4</accession>
<protein>
    <submittedName>
        <fullName evidence="1">Uncharacterized protein</fullName>
    </submittedName>
</protein>
<dbReference type="OrthoDB" id="2551114at2"/>
<sequence>MTDINPAEPSELQLDDFYFETKFINVLDKGSDTHHRYIKDSYGVERILYNGYPPRTKHEIFSGLKCVENRGLVIDELIYNLPFTVSKRGRPAETAFTDRDPDRRAIYLVPDHTATRIMKDSSYHLDGIHMLQSMKSISKELAERWESEISKLNTGERVAASIIHEYGHILTFRAWDNMGIKSTLDVYDWLDEYGYLDNCSKRIVSFNEGDAPWQINVAIEQLAEDFRLALDVKNQNGACCLPHIITYQQDLLNPEGYLEGVDIMKNLLQFDGKLKKGKVSGALDSIIPFGEANRSSLPTNFIHGEITPLTQEDKDRAREKLKQFEVDF</sequence>
<proteinExistence type="predicted"/>
<dbReference type="Proteomes" id="UP000005876">
    <property type="component" value="Chromosome"/>
</dbReference>
<reference evidence="2" key="1">
    <citation type="submission" date="2011-11" db="EMBL/GenBank/DDBJ databases">
        <title>Complete sequence of Paenibacillus terrae HPL-003.</title>
        <authorList>
            <person name="Shin S.H."/>
            <person name="Kim S."/>
            <person name="Kim J.Y."/>
        </authorList>
    </citation>
    <scope>NUCLEOTIDE SEQUENCE [LARGE SCALE GENOMIC DNA]</scope>
    <source>
        <strain evidence="2">HPL-003</strain>
    </source>
</reference>
<reference evidence="1 2" key="3">
    <citation type="journal article" date="2012" name="J. Bacteriol.">
        <title>Genome Sequence of Paenibacillus terrae HPL-003, a Xylanase-Producing Bacterium Isolated from Soil Found in Forest Residue.</title>
        <authorList>
            <person name="Shin S.H."/>
            <person name="Kim S."/>
            <person name="Kim J.Y."/>
            <person name="Song H.Y."/>
            <person name="Cho S.J."/>
            <person name="Kim D.R."/>
            <person name="Lee K.I."/>
            <person name="Lim H.K."/>
            <person name="Park N.J."/>
            <person name="Hwang I.T."/>
            <person name="Yang K.S."/>
        </authorList>
    </citation>
    <scope>NUCLEOTIDE SEQUENCE [LARGE SCALE GENOMIC DNA]</scope>
    <source>
        <strain evidence="1 2">HPL-003</strain>
    </source>
</reference>
<dbReference type="KEGG" id="pta:HPL003_13265"/>
<organism evidence="1 2">
    <name type="scientific">Paenibacillus terrae (strain HPL-003)</name>
    <dbReference type="NCBI Taxonomy" id="985665"/>
    <lineage>
        <taxon>Bacteria</taxon>
        <taxon>Bacillati</taxon>
        <taxon>Bacillota</taxon>
        <taxon>Bacilli</taxon>
        <taxon>Bacillales</taxon>
        <taxon>Paenibacillaceae</taxon>
        <taxon>Paenibacillus</taxon>
    </lineage>
</organism>
<dbReference type="EMBL" id="CP003107">
    <property type="protein sequence ID" value="AET59406.1"/>
    <property type="molecule type" value="Genomic_DNA"/>
</dbReference>